<protein>
    <submittedName>
        <fullName evidence="1">Uncharacterized protein</fullName>
    </submittedName>
</protein>
<accession>A0A085Z4G1</accession>
<name>A0A085Z4G1_9FLAO</name>
<sequence>MKNIILLISMILLQLFAGNHKVDVWKTITIAPNESIDIDKVKAPVTLEIKNLSDEKINLVSDIKIPAEISGKSELSYRLPKKSSLKLENKNATSVSIYLHYYSSKSIFINNKELR</sequence>
<dbReference type="RefSeq" id="WP_034672692.1">
    <property type="nucleotide sequence ID" value="NZ_FPAP01000007.1"/>
</dbReference>
<comment type="caution">
    <text evidence="1">The sequence shown here is derived from an EMBL/GenBank/DDBJ whole genome shotgun (WGS) entry which is preliminary data.</text>
</comment>
<proteinExistence type="predicted"/>
<dbReference type="STRING" id="236814.IX39_01205"/>
<dbReference type="AlphaFoldDB" id="A0A085Z4G1"/>
<dbReference type="Proteomes" id="UP000028713">
    <property type="component" value="Unassembled WGS sequence"/>
</dbReference>
<reference evidence="1 2" key="1">
    <citation type="submission" date="2014-07" db="EMBL/GenBank/DDBJ databases">
        <title>Genome of Chryseobacterium formosense LMG 24722.</title>
        <authorList>
            <person name="Pipes S.E."/>
            <person name="Stropko S.J."/>
            <person name="Newman J.D."/>
        </authorList>
    </citation>
    <scope>NUCLEOTIDE SEQUENCE [LARGE SCALE GENOMIC DNA]</scope>
    <source>
        <strain evidence="1 2">LMG 24722</strain>
    </source>
</reference>
<keyword evidence="2" id="KW-1185">Reference proteome</keyword>
<dbReference type="EMBL" id="JPRP01000001">
    <property type="protein sequence ID" value="KFE99324.1"/>
    <property type="molecule type" value="Genomic_DNA"/>
</dbReference>
<evidence type="ECO:0000313" key="2">
    <source>
        <dbReference type="Proteomes" id="UP000028713"/>
    </source>
</evidence>
<organism evidence="1 2">
    <name type="scientific">Chryseobacterium formosense</name>
    <dbReference type="NCBI Taxonomy" id="236814"/>
    <lineage>
        <taxon>Bacteria</taxon>
        <taxon>Pseudomonadati</taxon>
        <taxon>Bacteroidota</taxon>
        <taxon>Flavobacteriia</taxon>
        <taxon>Flavobacteriales</taxon>
        <taxon>Weeksellaceae</taxon>
        <taxon>Chryseobacterium group</taxon>
        <taxon>Chryseobacterium</taxon>
    </lineage>
</organism>
<gene>
    <name evidence="1" type="ORF">IX39_01205</name>
</gene>
<evidence type="ECO:0000313" key="1">
    <source>
        <dbReference type="EMBL" id="KFE99324.1"/>
    </source>
</evidence>
<dbReference type="OrthoDB" id="1259196at2"/>
<dbReference type="eggNOG" id="ENOG5033W5B">
    <property type="taxonomic scope" value="Bacteria"/>
</dbReference>